<keyword evidence="2" id="KW-0597">Phosphoprotein</keyword>
<dbReference type="GO" id="GO:0004035">
    <property type="term" value="F:alkaline phosphatase activity"/>
    <property type="evidence" value="ECO:0007669"/>
    <property type="project" value="InterPro"/>
</dbReference>
<name>A0A1I6S9Y1_9CAUL</name>
<sequence length="546" mass="57845">MLCAPAATAHATPQPEGELRHPRLVVTIVIDQFGSDLFNQYRPVFTGGLRRLADEGVVYANGYQTHGMTETCPGHSTVLTGVHPNRTGIAANDWLDRATGEEIYCLAAPENRLADGGQGENGPVGPDNLRASGFGDWLKAASPGSRVFAVSGKDRGAINLAGSHADGTFWWADGFGFTTYLRPGEEAADRLRPVSALNATLQARMETRPALWEPMSGRCAALAGDWPIGDGVLHSTVPPQRLVVDTSPVLDELTVEAAIALLRDQGLGRGSATDLLGVSLSGTDRIAHRYGSQGPEMCQQLLRMDAALGRLVEALSEVPETLVVLTADHGGSDFAERLEARGYPEAGRMDPGVMARLNAAVRDRFHLGFDALKADGSNIYVMGDDGTVPDQLRREVASAVAGMLRVEPGVIDAFTIDELLATPSAARNIHPDLLGLRERIALSTSPVRSADVIFALEPGMTPFPGAAGGYVAGHGTPWDYDRRVPIVFWTRGQTGQERTLPVRTVDIAPTLAHAAGLAAPPDLDGRCLGLAPLARPCAGEGAGTDR</sequence>
<feature type="binding site" evidence="3">
    <location>
        <begin position="153"/>
        <end position="155"/>
    </location>
    <ligand>
        <name>substrate</name>
    </ligand>
</feature>
<comment type="similarity">
    <text evidence="1">Belongs to the sulfatase family.</text>
</comment>
<dbReference type="Pfam" id="PF01663">
    <property type="entry name" value="Phosphodiest"/>
    <property type="match status" value="1"/>
</dbReference>
<reference evidence="5" key="1">
    <citation type="submission" date="2016-10" db="EMBL/GenBank/DDBJ databases">
        <authorList>
            <person name="Varghese N."/>
            <person name="Submissions S."/>
        </authorList>
    </citation>
    <scope>NUCLEOTIDE SEQUENCE [LARGE SCALE GENOMIC DNA]</scope>
    <source>
        <strain evidence="5">CGMCC 1.10683</strain>
    </source>
</reference>
<dbReference type="PANTHER" id="PTHR42693:SF33">
    <property type="entry name" value="ARYLSULFATASE"/>
    <property type="match status" value="1"/>
</dbReference>
<feature type="binding site" evidence="3">
    <location>
        <position position="92"/>
    </location>
    <ligand>
        <name>substrate</name>
    </ligand>
</feature>
<evidence type="ECO:0000256" key="1">
    <source>
        <dbReference type="ARBA" id="ARBA00008779"/>
    </source>
</evidence>
<dbReference type="PIRSF" id="PIRSF031924">
    <property type="entry name" value="Pi-irrepressible_AP"/>
    <property type="match status" value="1"/>
</dbReference>
<dbReference type="InterPro" id="IPR050738">
    <property type="entry name" value="Sulfatase"/>
</dbReference>
<dbReference type="Gene3D" id="3.30.1360.150">
    <property type="match status" value="1"/>
</dbReference>
<evidence type="ECO:0000313" key="4">
    <source>
        <dbReference type="EMBL" id="SFS73769.1"/>
    </source>
</evidence>
<keyword evidence="5" id="KW-1185">Reference proteome</keyword>
<dbReference type="GO" id="GO:0004065">
    <property type="term" value="F:arylsulfatase activity"/>
    <property type="evidence" value="ECO:0007669"/>
    <property type="project" value="TreeGrafter"/>
</dbReference>
<organism evidence="4 5">
    <name type="scientific">Brevundimonas viscosa</name>
    <dbReference type="NCBI Taxonomy" id="871741"/>
    <lineage>
        <taxon>Bacteria</taxon>
        <taxon>Pseudomonadati</taxon>
        <taxon>Pseudomonadota</taxon>
        <taxon>Alphaproteobacteria</taxon>
        <taxon>Caulobacterales</taxon>
        <taxon>Caulobacteraceae</taxon>
        <taxon>Brevundimonas</taxon>
    </lineage>
</organism>
<protein>
    <submittedName>
        <fullName evidence="4">Predicted pyrophosphatase or phosphodiesterase, AlkP superfamily</fullName>
    </submittedName>
</protein>
<dbReference type="Proteomes" id="UP000198788">
    <property type="component" value="Unassembled WGS sequence"/>
</dbReference>
<gene>
    <name evidence="4" type="ORF">SAMN05192570_2315</name>
</gene>
<evidence type="ECO:0000256" key="3">
    <source>
        <dbReference type="PIRSR" id="PIRSR031924-51"/>
    </source>
</evidence>
<accession>A0A1I6S9Y1</accession>
<dbReference type="CDD" id="cd16016">
    <property type="entry name" value="AP-SPAP"/>
    <property type="match status" value="1"/>
</dbReference>
<proteinExistence type="inferred from homology"/>
<dbReference type="InterPro" id="IPR026263">
    <property type="entry name" value="Alkaline_phosphatase_prok"/>
</dbReference>
<dbReference type="PANTHER" id="PTHR42693">
    <property type="entry name" value="ARYLSULFATASE FAMILY MEMBER"/>
    <property type="match status" value="1"/>
</dbReference>
<evidence type="ECO:0000313" key="5">
    <source>
        <dbReference type="Proteomes" id="UP000198788"/>
    </source>
</evidence>
<dbReference type="InterPro" id="IPR002591">
    <property type="entry name" value="Phosphodiest/P_Trfase"/>
</dbReference>
<dbReference type="InterPro" id="IPR017850">
    <property type="entry name" value="Alkaline_phosphatase_core_sf"/>
</dbReference>
<feature type="active site" description="Phosphothreonine intermediate" evidence="2">
    <location>
        <position position="71"/>
    </location>
</feature>
<dbReference type="Gene3D" id="3.40.720.10">
    <property type="entry name" value="Alkaline Phosphatase, subunit A"/>
    <property type="match status" value="1"/>
</dbReference>
<evidence type="ECO:0000256" key="2">
    <source>
        <dbReference type="PIRSR" id="PIRSR031924-50"/>
    </source>
</evidence>
<dbReference type="SUPFAM" id="SSF53649">
    <property type="entry name" value="Alkaline phosphatase-like"/>
    <property type="match status" value="1"/>
</dbReference>
<dbReference type="EMBL" id="FOZV01000004">
    <property type="protein sequence ID" value="SFS73769.1"/>
    <property type="molecule type" value="Genomic_DNA"/>
</dbReference>
<dbReference type="AlphaFoldDB" id="A0A1I6S9Y1"/>
<dbReference type="STRING" id="871741.SAMN05192570_2315"/>